<evidence type="ECO:0000313" key="3">
    <source>
        <dbReference type="EMBL" id="AEF99811.1"/>
    </source>
</evidence>
<dbReference type="InterPro" id="IPR000189">
    <property type="entry name" value="Transglyc_AS"/>
</dbReference>
<dbReference type="Pfam" id="PF01464">
    <property type="entry name" value="SLT"/>
    <property type="match status" value="1"/>
</dbReference>
<sequence length="380" mass="42970">MSAILQRPATKRHFLWNQTQDKAMNRLFSKVTLFPALFILLNGCSTHQAAYRHDKSVPYRASISQSSRQAQNVNVPVSYSGVFPKPASLEPAVGFWRKTYAVWRRSEVAYHDDRYLDVVYEVMPLPGYAAESLTTEQKAAMSARRDFWKSRLSELENKLRYNAALNASDRQLIAKLESSGRPLNTILPGAGDRVRAQRGTRERFKRGLEISGKYNLQFRKVFRDAGLPEELAYLPHVESSFQPAARSSAGAVGMWQFTKAAAQTFMPDKNRIDLRLDPFASANGAANYLSYAYRKLGNWPAALTSYNHGIGGMNRAQNRMGTDFVRIVEQYDGPAFGFASRNYYAQFLAAREIASNPEPYFREGIFYETPIHPGQYLAAE</sequence>
<dbReference type="Gene3D" id="1.10.530.10">
    <property type="match status" value="1"/>
</dbReference>
<dbReference type="KEGG" id="mmt:Metme_1388"/>
<dbReference type="RefSeq" id="WP_013818071.1">
    <property type="nucleotide sequence ID" value="NC_015572.1"/>
</dbReference>
<dbReference type="GO" id="GO:0000270">
    <property type="term" value="P:peptidoglycan metabolic process"/>
    <property type="evidence" value="ECO:0007669"/>
    <property type="project" value="InterPro"/>
</dbReference>
<keyword evidence="4" id="KW-1185">Reference proteome</keyword>
<reference evidence="3 4" key="1">
    <citation type="journal article" date="2011" name="J. Bacteriol.">
        <title>Complete Genome Sequence of the Aerobic Marine Methanotroph Methylomonas methanica MC09.</title>
        <authorList>
            <person name="Boden R."/>
            <person name="Cunliffe M."/>
            <person name="Scanlan J."/>
            <person name="Moussard H."/>
            <person name="Kits K.D."/>
            <person name="Klotz M.G."/>
            <person name="Jetten M.S."/>
            <person name="Vuilleumier S."/>
            <person name="Han J."/>
            <person name="Peters L."/>
            <person name="Mikhailova N."/>
            <person name="Teshima H."/>
            <person name="Tapia R."/>
            <person name="Kyrpides N."/>
            <person name="Ivanova N."/>
            <person name="Pagani I."/>
            <person name="Cheng J.F."/>
            <person name="Goodwin L."/>
            <person name="Han C."/>
            <person name="Hauser L."/>
            <person name="Land M.L."/>
            <person name="Lapidus A."/>
            <person name="Lucas S."/>
            <person name="Pitluck S."/>
            <person name="Woyke T."/>
            <person name="Stein L."/>
            <person name="Murrell J.C."/>
        </authorList>
    </citation>
    <scope>NUCLEOTIDE SEQUENCE [LARGE SCALE GENOMIC DNA]</scope>
    <source>
        <strain evidence="3 4">MC09</strain>
    </source>
</reference>
<dbReference type="AlphaFoldDB" id="F9ZY81"/>
<dbReference type="eggNOG" id="COG0741">
    <property type="taxonomic scope" value="Bacteria"/>
</dbReference>
<gene>
    <name evidence="3" type="ordered locus">Metme_1388</name>
</gene>
<evidence type="ECO:0000256" key="1">
    <source>
        <dbReference type="ARBA" id="ARBA00007734"/>
    </source>
</evidence>
<evidence type="ECO:0000259" key="2">
    <source>
        <dbReference type="Pfam" id="PF01464"/>
    </source>
</evidence>
<proteinExistence type="inferred from homology"/>
<dbReference type="GO" id="GO:0008933">
    <property type="term" value="F:peptidoglycan lytic transglycosylase activity"/>
    <property type="evidence" value="ECO:0007669"/>
    <property type="project" value="InterPro"/>
</dbReference>
<dbReference type="GO" id="GO:0016020">
    <property type="term" value="C:membrane"/>
    <property type="evidence" value="ECO:0007669"/>
    <property type="project" value="InterPro"/>
</dbReference>
<reference evidence="4" key="3">
    <citation type="submission" date="2011-05" db="EMBL/GenBank/DDBJ databases">
        <title>Complete sequence of Methylomonas methanica MC09.</title>
        <authorList>
            <consortium name="US DOE Joint Genome Institute"/>
            <person name="Lucas S."/>
            <person name="Han J."/>
            <person name="Lapidus A."/>
            <person name="Cheng J.-F."/>
            <person name="Goodwin L."/>
            <person name="Pitluck S."/>
            <person name="Peters L."/>
            <person name="Mikhailova N."/>
            <person name="Teshima H."/>
            <person name="Han C."/>
            <person name="Tapia R."/>
            <person name="Land M."/>
            <person name="Hauser L."/>
            <person name="Kyrpides N."/>
            <person name="Ivanova N."/>
            <person name="Pagani I."/>
            <person name="Stein L."/>
            <person name="Woyke T."/>
        </authorList>
    </citation>
    <scope>NUCLEOTIDE SEQUENCE [LARGE SCALE GENOMIC DNA]</scope>
    <source>
        <strain evidence="4">MC09</strain>
    </source>
</reference>
<dbReference type="EMBL" id="CP002738">
    <property type="protein sequence ID" value="AEF99811.1"/>
    <property type="molecule type" value="Genomic_DNA"/>
</dbReference>
<dbReference type="STRING" id="857087.Metme_1388"/>
<accession>F9ZY81</accession>
<name>F9ZY81_METMM</name>
<dbReference type="HOGENOM" id="CLU_027327_0_1_6"/>
<dbReference type="Proteomes" id="UP000008888">
    <property type="component" value="Chromosome"/>
</dbReference>
<dbReference type="InterPro" id="IPR008258">
    <property type="entry name" value="Transglycosylase_SLT_dom_1"/>
</dbReference>
<organism evidence="3 4">
    <name type="scientific">Methylomonas methanica (strain DSM 25384 / MC09)</name>
    <dbReference type="NCBI Taxonomy" id="857087"/>
    <lineage>
        <taxon>Bacteria</taxon>
        <taxon>Pseudomonadati</taxon>
        <taxon>Pseudomonadota</taxon>
        <taxon>Gammaproteobacteria</taxon>
        <taxon>Methylococcales</taxon>
        <taxon>Methylococcaceae</taxon>
        <taxon>Methylomonas</taxon>
    </lineage>
</organism>
<dbReference type="PROSITE" id="PS00922">
    <property type="entry name" value="TRANSGLYCOSYLASE"/>
    <property type="match status" value="1"/>
</dbReference>
<evidence type="ECO:0000313" key="4">
    <source>
        <dbReference type="Proteomes" id="UP000008888"/>
    </source>
</evidence>
<dbReference type="InterPro" id="IPR023346">
    <property type="entry name" value="Lysozyme-like_dom_sf"/>
</dbReference>
<reference key="2">
    <citation type="submission" date="2011-05" db="EMBL/GenBank/DDBJ databases">
        <title>Complete genome sequence of the aerobic marine methanotroph Methylomonas methanica MC09.</title>
        <authorList>
            <person name="Boden R."/>
            <person name="Cunliffe M."/>
            <person name="Scanlan J."/>
            <person name="Moussard H."/>
            <person name="Kits K.D."/>
            <person name="Klotz M."/>
            <person name="Jetten M."/>
            <person name="Vuilleumier S."/>
            <person name="Han J."/>
            <person name="Peters L."/>
            <person name="Mikhailova N."/>
            <person name="Teshima H."/>
            <person name="Tapia R."/>
            <person name="Kyrpides N."/>
            <person name="Ivanova N."/>
            <person name="Pagani I."/>
            <person name="Cheng J.-F."/>
            <person name="Goodwin L."/>
            <person name="Han C."/>
            <person name="Hauser L."/>
            <person name="Land M."/>
            <person name="Lapidus A."/>
            <person name="Lucas S."/>
            <person name="Pitluck S."/>
            <person name="Woyke T."/>
            <person name="Stein L.Y."/>
            <person name="Murrell C."/>
        </authorList>
    </citation>
    <scope>NUCLEOTIDE SEQUENCE</scope>
    <source>
        <strain>MC09</strain>
    </source>
</reference>
<dbReference type="SUPFAM" id="SSF53955">
    <property type="entry name" value="Lysozyme-like"/>
    <property type="match status" value="1"/>
</dbReference>
<comment type="similarity">
    <text evidence="1">Belongs to the transglycosylase Slt family.</text>
</comment>
<dbReference type="CDD" id="cd16894">
    <property type="entry name" value="MltD-like"/>
    <property type="match status" value="1"/>
</dbReference>
<feature type="domain" description="Transglycosylase SLT" evidence="2">
    <location>
        <begin position="227"/>
        <end position="320"/>
    </location>
</feature>
<protein>
    <submittedName>
        <fullName evidence="3">Lytic transglycosylase catalytic</fullName>
    </submittedName>
</protein>